<keyword evidence="2" id="KW-0863">Zinc-finger</keyword>
<dbReference type="GO" id="GO:0043067">
    <property type="term" value="P:regulation of programmed cell death"/>
    <property type="evidence" value="ECO:0007669"/>
    <property type="project" value="TreeGrafter"/>
</dbReference>
<evidence type="ECO:0000313" key="6">
    <source>
        <dbReference type="Proteomes" id="UP001345219"/>
    </source>
</evidence>
<name>A0AAN7H3A7_9MYRT</name>
<dbReference type="PANTHER" id="PTHR42647:SF55">
    <property type="entry name" value="BOI-RELATED E3 UBIQUITIN-PROTEIN LIGASE 1"/>
    <property type="match status" value="1"/>
</dbReference>
<dbReference type="Gene3D" id="3.30.40.10">
    <property type="entry name" value="Zinc/RING finger domain, C3HC4 (zinc finger)"/>
    <property type="match status" value="1"/>
</dbReference>
<reference evidence="5 6" key="1">
    <citation type="journal article" date="2023" name="Hortic Res">
        <title>Pangenome of water caltrop reveals structural variations and asymmetric subgenome divergence after allopolyploidization.</title>
        <authorList>
            <person name="Zhang X."/>
            <person name="Chen Y."/>
            <person name="Wang L."/>
            <person name="Yuan Y."/>
            <person name="Fang M."/>
            <person name="Shi L."/>
            <person name="Lu R."/>
            <person name="Comes H.P."/>
            <person name="Ma Y."/>
            <person name="Chen Y."/>
            <person name="Huang G."/>
            <person name="Zhou Y."/>
            <person name="Zheng Z."/>
            <person name="Qiu Y."/>
        </authorList>
    </citation>
    <scope>NUCLEOTIDE SEQUENCE [LARGE SCALE GENOMIC DNA]</scope>
    <source>
        <tissue evidence="5">Roots</tissue>
    </source>
</reference>
<keyword evidence="6" id="KW-1185">Reference proteome</keyword>
<comment type="caution">
    <text evidence="5">The sequence shown here is derived from an EMBL/GenBank/DDBJ whole genome shotgun (WGS) entry which is preliminary data.</text>
</comment>
<dbReference type="AlphaFoldDB" id="A0AAN7H3A7"/>
<evidence type="ECO:0000256" key="4">
    <source>
        <dbReference type="SAM" id="MobiDB-lite"/>
    </source>
</evidence>
<evidence type="ECO:0000313" key="5">
    <source>
        <dbReference type="EMBL" id="KAK4748377.1"/>
    </source>
</evidence>
<accession>A0AAN7H3A7</accession>
<dbReference type="GO" id="GO:0008270">
    <property type="term" value="F:zinc ion binding"/>
    <property type="evidence" value="ECO:0007669"/>
    <property type="project" value="UniProtKB-KW"/>
</dbReference>
<protein>
    <recommendedName>
        <fullName evidence="7">RING-type domain-containing protein</fullName>
    </recommendedName>
</protein>
<dbReference type="PANTHER" id="PTHR42647">
    <property type="entry name" value="SBP (S-RIBONUCLEASE BINDING PROTEIN) FAMILY PROTEIN"/>
    <property type="match status" value="1"/>
</dbReference>
<evidence type="ECO:0000256" key="3">
    <source>
        <dbReference type="ARBA" id="ARBA00022833"/>
    </source>
</evidence>
<sequence>MTVEPPSLSHLFTCPLQPISSTRGGSDADFDAMNTREMIFPAFYQTAAAWDRNPPVKSFYSGLSTFDNGAVGSPRKRSREPIDDPYGGAAMTPRSKTRLLSVVDQQQSGLDRLIAQHINAMRLGIEEKARRQSEELQATIQRRFVSKISEKDEEMRRLAKLNLSLHERIKTLSVENQLLRRLAQTSEAVSNTLRSNLQQVLSVAQAAEDRRTGCLAAAVAVEKDSAESFCGSSSCGGREEAAEVEKKAETMEGGDRRGFPKSICRGCGEKEAYVLLQPCRHMCLCTACGSARRGCPLCGSEVTGTIHVNMLS</sequence>
<organism evidence="5 6">
    <name type="scientific">Trapa incisa</name>
    <dbReference type="NCBI Taxonomy" id="236973"/>
    <lineage>
        <taxon>Eukaryota</taxon>
        <taxon>Viridiplantae</taxon>
        <taxon>Streptophyta</taxon>
        <taxon>Embryophyta</taxon>
        <taxon>Tracheophyta</taxon>
        <taxon>Spermatophyta</taxon>
        <taxon>Magnoliopsida</taxon>
        <taxon>eudicotyledons</taxon>
        <taxon>Gunneridae</taxon>
        <taxon>Pentapetalae</taxon>
        <taxon>rosids</taxon>
        <taxon>malvids</taxon>
        <taxon>Myrtales</taxon>
        <taxon>Lythraceae</taxon>
        <taxon>Trapa</taxon>
    </lineage>
</organism>
<dbReference type="InterPro" id="IPR013083">
    <property type="entry name" value="Znf_RING/FYVE/PHD"/>
</dbReference>
<dbReference type="Pfam" id="PF13920">
    <property type="entry name" value="zf-C3HC4_3"/>
    <property type="match status" value="1"/>
</dbReference>
<gene>
    <name evidence="5" type="ORF">SAY87_014963</name>
</gene>
<dbReference type="EMBL" id="JAXIOK010000019">
    <property type="protein sequence ID" value="KAK4748377.1"/>
    <property type="molecule type" value="Genomic_DNA"/>
</dbReference>
<keyword evidence="1" id="KW-0479">Metal-binding</keyword>
<evidence type="ECO:0000256" key="1">
    <source>
        <dbReference type="ARBA" id="ARBA00022723"/>
    </source>
</evidence>
<dbReference type="GO" id="GO:0004842">
    <property type="term" value="F:ubiquitin-protein transferase activity"/>
    <property type="evidence" value="ECO:0007669"/>
    <property type="project" value="TreeGrafter"/>
</dbReference>
<feature type="region of interest" description="Disordered" evidence="4">
    <location>
        <begin position="70"/>
        <end position="91"/>
    </location>
</feature>
<evidence type="ECO:0008006" key="7">
    <source>
        <dbReference type="Google" id="ProtNLM"/>
    </source>
</evidence>
<dbReference type="Proteomes" id="UP001345219">
    <property type="component" value="Chromosome 12"/>
</dbReference>
<dbReference type="CDD" id="cd16649">
    <property type="entry name" value="mRING-HC-C3HC5_CGRF1-like"/>
    <property type="match status" value="1"/>
</dbReference>
<keyword evidence="3" id="KW-0862">Zinc</keyword>
<proteinExistence type="predicted"/>
<evidence type="ECO:0000256" key="2">
    <source>
        <dbReference type="ARBA" id="ARBA00022771"/>
    </source>
</evidence>